<dbReference type="RefSeq" id="WP_110935662.1">
    <property type="nucleotide sequence ID" value="NZ_KZ614146.1"/>
</dbReference>
<proteinExistence type="predicted"/>
<dbReference type="Pfam" id="PF07452">
    <property type="entry name" value="CHRD"/>
    <property type="match status" value="1"/>
</dbReference>
<dbReference type="InterPro" id="IPR010895">
    <property type="entry name" value="CHRD"/>
</dbReference>
<accession>A0A3A9K6I5</accession>
<dbReference type="PROSITE" id="PS50933">
    <property type="entry name" value="CHRD"/>
    <property type="match status" value="1"/>
</dbReference>
<sequence length="147" mass="16403">MLTFFRTRLKGENEVPPVETDAFGSAKFVANKNKTKIKFALEVKNIENFVQAHIHVGARGVNGPVVAFLFGADLETLEQQNGITTRRGLITGTITNDDIVENKAGIETVKDLLKFMERELTYVNAHTEQNPAGEIRGQIIPLKFPHR</sequence>
<evidence type="ECO:0000313" key="2">
    <source>
        <dbReference type="EMBL" id="RKL65253.1"/>
    </source>
</evidence>
<evidence type="ECO:0000259" key="1">
    <source>
        <dbReference type="PROSITE" id="PS50933"/>
    </source>
</evidence>
<comment type="caution">
    <text evidence="2">The sequence shown here is derived from an EMBL/GenBank/DDBJ whole genome shotgun (WGS) entry which is preliminary data.</text>
</comment>
<dbReference type="AlphaFoldDB" id="A0A3A9K6I5"/>
<dbReference type="OrthoDB" id="571052at2"/>
<reference evidence="2 3" key="1">
    <citation type="submission" date="2017-10" db="EMBL/GenBank/DDBJ databases">
        <title>Bacillus sp. nov., a halophilic bacterium isolated from a Keqin Lake.</title>
        <authorList>
            <person name="Wang H."/>
        </authorList>
    </citation>
    <scope>NUCLEOTIDE SEQUENCE [LARGE SCALE GENOMIC DNA]</scope>
    <source>
        <strain evidence="2 3">KCTC 13187</strain>
    </source>
</reference>
<feature type="domain" description="CHRD" evidence="1">
    <location>
        <begin position="1"/>
        <end position="144"/>
    </location>
</feature>
<protein>
    <submittedName>
        <fullName evidence="2">CHRD domain-containing protein</fullName>
    </submittedName>
</protein>
<keyword evidence="3" id="KW-1185">Reference proteome</keyword>
<gene>
    <name evidence="2" type="ORF">CR203_21500</name>
</gene>
<evidence type="ECO:0000313" key="3">
    <source>
        <dbReference type="Proteomes" id="UP000281498"/>
    </source>
</evidence>
<dbReference type="SMART" id="SM00754">
    <property type="entry name" value="CHRD"/>
    <property type="match status" value="1"/>
</dbReference>
<organism evidence="2 3">
    <name type="scientific">Salipaludibacillus neizhouensis</name>
    <dbReference type="NCBI Taxonomy" id="885475"/>
    <lineage>
        <taxon>Bacteria</taxon>
        <taxon>Bacillati</taxon>
        <taxon>Bacillota</taxon>
        <taxon>Bacilli</taxon>
        <taxon>Bacillales</taxon>
        <taxon>Bacillaceae</taxon>
    </lineage>
</organism>
<dbReference type="EMBL" id="PDOE01000019">
    <property type="protein sequence ID" value="RKL65253.1"/>
    <property type="molecule type" value="Genomic_DNA"/>
</dbReference>
<name>A0A3A9K6I5_9BACI</name>
<dbReference type="Proteomes" id="UP000281498">
    <property type="component" value="Unassembled WGS sequence"/>
</dbReference>